<dbReference type="PROSITE" id="PS51257">
    <property type="entry name" value="PROKAR_LIPOPROTEIN"/>
    <property type="match status" value="1"/>
</dbReference>
<protein>
    <recommendedName>
        <fullName evidence="3">Lipoprotein</fullName>
    </recommendedName>
</protein>
<accession>A0ABW5Y9S0</accession>
<keyword evidence="2" id="KW-1185">Reference proteome</keyword>
<evidence type="ECO:0000313" key="1">
    <source>
        <dbReference type="EMBL" id="MFD2871744.1"/>
    </source>
</evidence>
<evidence type="ECO:0000313" key="2">
    <source>
        <dbReference type="Proteomes" id="UP001597557"/>
    </source>
</evidence>
<name>A0ABW5Y9S0_9SPHI</name>
<dbReference type="EMBL" id="JBHUPD010000001">
    <property type="protein sequence ID" value="MFD2871744.1"/>
    <property type="molecule type" value="Genomic_DNA"/>
</dbReference>
<evidence type="ECO:0008006" key="3">
    <source>
        <dbReference type="Google" id="ProtNLM"/>
    </source>
</evidence>
<sequence>MKINRYTVIAICTITLFACKHKSKTFKDAIRNESENHTDTTRAVSATVAADRLIVPGKSIGGTILDRPAGDVIARLGKPDFSDAAMGKSVCAWYADHNKNGYTTHMYFATDMGNDDTSRVKAIRVSSPSFKTKNQLYAGLLITDAQKQYKLDTLGTFKLNGSSRRLYDDKAEGIAFDADRSGNITGIAVYQKGVNVKNVYMAFFAEVM</sequence>
<dbReference type="Proteomes" id="UP001597557">
    <property type="component" value="Unassembled WGS sequence"/>
</dbReference>
<reference evidence="2" key="1">
    <citation type="journal article" date="2019" name="Int. J. Syst. Evol. Microbiol.">
        <title>The Global Catalogue of Microorganisms (GCM) 10K type strain sequencing project: providing services to taxonomists for standard genome sequencing and annotation.</title>
        <authorList>
            <consortium name="The Broad Institute Genomics Platform"/>
            <consortium name="The Broad Institute Genome Sequencing Center for Infectious Disease"/>
            <person name="Wu L."/>
            <person name="Ma J."/>
        </authorList>
    </citation>
    <scope>NUCLEOTIDE SEQUENCE [LARGE SCALE GENOMIC DNA]</scope>
    <source>
        <strain evidence="2">KCTC 22437</strain>
    </source>
</reference>
<organism evidence="1 2">
    <name type="scientific">Mucilaginibacter ximonensis</name>
    <dbReference type="NCBI Taxonomy" id="538021"/>
    <lineage>
        <taxon>Bacteria</taxon>
        <taxon>Pseudomonadati</taxon>
        <taxon>Bacteroidota</taxon>
        <taxon>Sphingobacteriia</taxon>
        <taxon>Sphingobacteriales</taxon>
        <taxon>Sphingobacteriaceae</taxon>
        <taxon>Mucilaginibacter</taxon>
    </lineage>
</organism>
<gene>
    <name evidence="1" type="ORF">ACFS5N_04645</name>
</gene>
<comment type="caution">
    <text evidence="1">The sequence shown here is derived from an EMBL/GenBank/DDBJ whole genome shotgun (WGS) entry which is preliminary data.</text>
</comment>
<dbReference type="RefSeq" id="WP_377182723.1">
    <property type="nucleotide sequence ID" value="NZ_JBHUPD010000001.1"/>
</dbReference>
<proteinExistence type="predicted"/>